<name>A0A6V8NA97_9BACT</name>
<protein>
    <submittedName>
        <fullName evidence="2">Uncharacterized protein</fullName>
    </submittedName>
</protein>
<organism evidence="2 3">
    <name type="scientific">Geomonas limicola</name>
    <dbReference type="NCBI Taxonomy" id="2740186"/>
    <lineage>
        <taxon>Bacteria</taxon>
        <taxon>Pseudomonadati</taxon>
        <taxon>Thermodesulfobacteriota</taxon>
        <taxon>Desulfuromonadia</taxon>
        <taxon>Geobacterales</taxon>
        <taxon>Geobacteraceae</taxon>
        <taxon>Geomonas</taxon>
    </lineage>
</organism>
<reference evidence="3" key="1">
    <citation type="submission" date="2020-06" db="EMBL/GenBank/DDBJ databases">
        <title>Draft genomic sequecing of Geomonas sp. Red745.</title>
        <authorList>
            <person name="Itoh H."/>
            <person name="Xu Z.X."/>
            <person name="Ushijima N."/>
            <person name="Masuda Y."/>
            <person name="Shiratori Y."/>
            <person name="Senoo K."/>
        </authorList>
    </citation>
    <scope>NUCLEOTIDE SEQUENCE [LARGE SCALE GENOMIC DNA]</scope>
    <source>
        <strain evidence="3">Red745</strain>
    </source>
</reference>
<comment type="caution">
    <text evidence="2">The sequence shown here is derived from an EMBL/GenBank/DDBJ whole genome shotgun (WGS) entry which is preliminary data.</text>
</comment>
<proteinExistence type="predicted"/>
<keyword evidence="3" id="KW-1185">Reference proteome</keyword>
<sequence>MSDQVPEILFRELSGSSQIVDSLQQEAPLPIYHTLGTSSYRGSKKRGGHDQYDK</sequence>
<dbReference type="EMBL" id="BLXZ01000006">
    <property type="protein sequence ID" value="GFO69522.1"/>
    <property type="molecule type" value="Genomic_DNA"/>
</dbReference>
<gene>
    <name evidence="2" type="ORF">GMLC_31010</name>
</gene>
<evidence type="ECO:0000256" key="1">
    <source>
        <dbReference type="SAM" id="MobiDB-lite"/>
    </source>
</evidence>
<evidence type="ECO:0000313" key="2">
    <source>
        <dbReference type="EMBL" id="GFO69522.1"/>
    </source>
</evidence>
<dbReference type="Proteomes" id="UP000587586">
    <property type="component" value="Unassembled WGS sequence"/>
</dbReference>
<evidence type="ECO:0000313" key="3">
    <source>
        <dbReference type="Proteomes" id="UP000587586"/>
    </source>
</evidence>
<feature type="region of interest" description="Disordered" evidence="1">
    <location>
        <begin position="34"/>
        <end position="54"/>
    </location>
</feature>
<dbReference type="AlphaFoldDB" id="A0A6V8NA97"/>
<accession>A0A6V8NA97</accession>